<dbReference type="GO" id="GO:0007154">
    <property type="term" value="P:cell communication"/>
    <property type="evidence" value="ECO:0007669"/>
    <property type="project" value="InterPro"/>
</dbReference>
<dbReference type="GO" id="GO:0016020">
    <property type="term" value="C:membrane"/>
    <property type="evidence" value="ECO:0007669"/>
    <property type="project" value="InterPro"/>
</dbReference>
<dbReference type="InterPro" id="IPR019960">
    <property type="entry name" value="T1SS_VCA0849"/>
</dbReference>
<dbReference type="Gene3D" id="2.150.10.10">
    <property type="entry name" value="Serralysin-like metalloprotease, C-terminal"/>
    <property type="match status" value="1"/>
</dbReference>
<dbReference type="NCBIfam" id="TIGR03661">
    <property type="entry name" value="T1SS_VCA0849"/>
    <property type="match status" value="1"/>
</dbReference>
<gene>
    <name evidence="5" type="ORF">RZN69_20490</name>
</gene>
<dbReference type="InterPro" id="IPR003644">
    <property type="entry name" value="Calx_beta"/>
</dbReference>
<organism evidence="5 6">
    <name type="scientific">Rubellicoccus peritrichatus</name>
    <dbReference type="NCBI Taxonomy" id="3080537"/>
    <lineage>
        <taxon>Bacteria</taxon>
        <taxon>Pseudomonadati</taxon>
        <taxon>Verrucomicrobiota</taxon>
        <taxon>Opitutia</taxon>
        <taxon>Puniceicoccales</taxon>
        <taxon>Cerasicoccaceae</taxon>
        <taxon>Rubellicoccus</taxon>
    </lineage>
</organism>
<keyword evidence="1" id="KW-0732">Signal</keyword>
<dbReference type="Gene3D" id="2.60.40.2030">
    <property type="match status" value="1"/>
</dbReference>
<accession>A0AAQ3LBU5</accession>
<dbReference type="InterPro" id="IPR011049">
    <property type="entry name" value="Serralysin-like_metalloprot_C"/>
</dbReference>
<keyword evidence="3" id="KW-0106">Calcium</keyword>
<dbReference type="SUPFAM" id="SSF141072">
    <property type="entry name" value="CalX-like"/>
    <property type="match status" value="2"/>
</dbReference>
<evidence type="ECO:0000256" key="3">
    <source>
        <dbReference type="ARBA" id="ARBA00022837"/>
    </source>
</evidence>
<reference evidence="5 6" key="1">
    <citation type="submission" date="2023-10" db="EMBL/GenBank/DDBJ databases">
        <title>Rubellicoccus peritrichatus gen. nov., sp. nov., isolated from an algae of coral reef tank.</title>
        <authorList>
            <person name="Luo J."/>
        </authorList>
    </citation>
    <scope>NUCLEOTIDE SEQUENCE [LARGE SCALE GENOMIC DNA]</scope>
    <source>
        <strain evidence="5 6">CR14</strain>
    </source>
</reference>
<evidence type="ECO:0000256" key="1">
    <source>
        <dbReference type="ARBA" id="ARBA00022729"/>
    </source>
</evidence>
<evidence type="ECO:0000259" key="4">
    <source>
        <dbReference type="Pfam" id="PF03160"/>
    </source>
</evidence>
<dbReference type="Proteomes" id="UP001304300">
    <property type="component" value="Chromosome"/>
</dbReference>
<keyword evidence="6" id="KW-1185">Reference proteome</keyword>
<proteinExistence type="predicted"/>
<dbReference type="SUPFAM" id="SSF51120">
    <property type="entry name" value="beta-Roll"/>
    <property type="match status" value="1"/>
</dbReference>
<evidence type="ECO:0000313" key="6">
    <source>
        <dbReference type="Proteomes" id="UP001304300"/>
    </source>
</evidence>
<dbReference type="InterPro" id="IPR038081">
    <property type="entry name" value="CalX-like_sf"/>
</dbReference>
<dbReference type="RefSeq" id="WP_317833323.1">
    <property type="nucleotide sequence ID" value="NZ_CP136920.1"/>
</dbReference>
<protein>
    <submittedName>
        <fullName evidence="5">Type I secretion C-terminal target domain-containing protein</fullName>
    </submittedName>
</protein>
<dbReference type="AlphaFoldDB" id="A0AAQ3LBU5"/>
<name>A0AAQ3LBU5_9BACT</name>
<evidence type="ECO:0000313" key="5">
    <source>
        <dbReference type="EMBL" id="WOO41005.1"/>
    </source>
</evidence>
<feature type="domain" description="Calx-beta" evidence="4">
    <location>
        <begin position="840"/>
        <end position="927"/>
    </location>
</feature>
<keyword evidence="2" id="KW-0677">Repeat</keyword>
<sequence length="1202" mass="129935">MNTHNTSFGLWASFLFVTLLSNPLLANFTEPPTRLYGKVIHLGAGTSYQVYAGELSVVIYDADNVENQVTLTTQLAPLGAGNAFSYELDIPQMYLPDALKMDDYLSIGSNARNFQIASITLDGNPADFLDTAQSTLSVTFNDRAGEHRLDLKVSFDEVDTDGDGMPDWWENLFGLNPNDPNDASSDIDNDTLTALAEFLGGTDPTVDNSEPEVIASSVLLAYNGYSGLMINIVDANDDPADITIQVDTIDETKVMIHDSSGAFDTVNDTFTYAQVLNGELMLVAQPGFVGHTTISVTATDLAMNNASGDVIVRPLSPATHAVIQPALWLNATSLSAPGDLEVWADLSGNNRDGFQGVVADQPAFDDDSGNTPSLPFVDFDGGDLFYLDDQQLALDSGTGLLAFSTNAFGPDDQVLFYGGGLEISLGGSDSVTNMQSLRVRESTGRELIGPVIMASEVSQLSWFSAANRSVLRKAGGVPFFSVLNHIGFDFSFPTIGGAHVIGEADPQNLLSGAIHEVIFYDEVLDAETLSRIEDYQMSRWQSLVLWDHRDETVPLSLTGFNGVRNSLNGGWGQDNLIGAELDDLLRGGPSDDTFTGNAGADRFQIFMGDGNDRISDFSESEGDHLDLSALFQDHSGTPEPYVNLRVAIVRENNIPRLDTIVELDFEVDGVVDQEIALTNIVWQNADLPRLVGEGYLQLGGLRYTTDLFFAGIETELIETAVARTFTITRQGNLDSSLGAYLSFGGTADDGEDFELADLQSAGLVHWVYFERGEDTTTFTITPQQDLWEESEVINISVLPLIGSELGNVPELEITLDDAPVVTVEALVPYAQRVGPVPGRFKVSRSGPLDAPMTVNLNLAGTAINGIDYEPISPQVIFDSGEAVKEIEVRPLSGVKVLEPKLAQLSVEVDQSQYITASPWSAAVSILDGFTSQPTTISKWASTQNFTPAQLADLAILQDVDDDSDFRTALEEYIRGSDSSVSDPLSQFLDVTSVENGRVLVTAKVREGLADVGYELAYFIADPLNTIPVEDLFTLSLERLSDGFVELRYLSKQGVDFTGGLMWVLDMNLTEPLFIESPASAPLADLENSLLAQGPAWVPAIDSPVLKAPRLASGETVDFVSNVTGPFRLDFDWTASLGAGDTLRLLVNGEENQVLTAGETDWTSVVLNITEEGRHTVSWELARQSSEGAVANWGASLRNVTLQ</sequence>
<dbReference type="EMBL" id="CP136920">
    <property type="protein sequence ID" value="WOO41005.1"/>
    <property type="molecule type" value="Genomic_DNA"/>
</dbReference>
<evidence type="ECO:0000256" key="2">
    <source>
        <dbReference type="ARBA" id="ARBA00022737"/>
    </source>
</evidence>
<dbReference type="Pfam" id="PF03160">
    <property type="entry name" value="Calx-beta"/>
    <property type="match status" value="1"/>
</dbReference>
<dbReference type="KEGG" id="puo:RZN69_20490"/>